<organism evidence="1 2">
    <name type="scientific">Chara braunii</name>
    <name type="common">Braun's stonewort</name>
    <dbReference type="NCBI Taxonomy" id="69332"/>
    <lineage>
        <taxon>Eukaryota</taxon>
        <taxon>Viridiplantae</taxon>
        <taxon>Streptophyta</taxon>
        <taxon>Charophyceae</taxon>
        <taxon>Charales</taxon>
        <taxon>Characeae</taxon>
        <taxon>Chara</taxon>
    </lineage>
</organism>
<sequence length="265" mass="28367">MTMATVIMVKGTSPVEMRIKAAAYDGQDITRGVRSAAVDVSCLTRIEGKTEGWKGVLPDAAFNFDKRRTAARVCKSTANFGVTVPSVRRSSLHGIIGIGNPCNTALLRRCRRSGTMDQRLQRRQTTWPAAPVVRAVDLHLDGKGDQEHHQAPLHSHIGLGSSSLESSEGLLANTFSEHFVPAQQPLGQMRASTSSSSSSSSSSSYCSYAYDPNSGAAMSTNSNTAVIATDAINTVSLPRVPTDFRSPLSFGRSQLHMCSLPSPRS</sequence>
<comment type="caution">
    <text evidence="1">The sequence shown here is derived from an EMBL/GenBank/DDBJ whole genome shotgun (WGS) entry which is preliminary data.</text>
</comment>
<dbReference type="Gramene" id="GBG68803">
    <property type="protein sequence ID" value="GBG68803"/>
    <property type="gene ID" value="CBR_g3343"/>
</dbReference>
<keyword evidence="2" id="KW-1185">Reference proteome</keyword>
<name>A0A388KFQ9_CHABU</name>
<accession>A0A388KFQ9</accession>
<reference evidence="1 2" key="1">
    <citation type="journal article" date="2018" name="Cell">
        <title>The Chara Genome: Secondary Complexity and Implications for Plant Terrestrialization.</title>
        <authorList>
            <person name="Nishiyama T."/>
            <person name="Sakayama H."/>
            <person name="Vries J.D."/>
            <person name="Buschmann H."/>
            <person name="Saint-Marcoux D."/>
            <person name="Ullrich K.K."/>
            <person name="Haas F.B."/>
            <person name="Vanderstraeten L."/>
            <person name="Becker D."/>
            <person name="Lang D."/>
            <person name="Vosolsobe S."/>
            <person name="Rombauts S."/>
            <person name="Wilhelmsson P.K.I."/>
            <person name="Janitza P."/>
            <person name="Kern R."/>
            <person name="Heyl A."/>
            <person name="Rumpler F."/>
            <person name="Villalobos L.I.A.C."/>
            <person name="Clay J.M."/>
            <person name="Skokan R."/>
            <person name="Toyoda A."/>
            <person name="Suzuki Y."/>
            <person name="Kagoshima H."/>
            <person name="Schijlen E."/>
            <person name="Tajeshwar N."/>
            <person name="Catarino B."/>
            <person name="Hetherington A.J."/>
            <person name="Saltykova A."/>
            <person name="Bonnot C."/>
            <person name="Breuninger H."/>
            <person name="Symeonidi A."/>
            <person name="Radhakrishnan G.V."/>
            <person name="Van Nieuwerburgh F."/>
            <person name="Deforce D."/>
            <person name="Chang C."/>
            <person name="Karol K.G."/>
            <person name="Hedrich R."/>
            <person name="Ulvskov P."/>
            <person name="Glockner G."/>
            <person name="Delwiche C.F."/>
            <person name="Petrasek J."/>
            <person name="Van de Peer Y."/>
            <person name="Friml J."/>
            <person name="Beilby M."/>
            <person name="Dolan L."/>
            <person name="Kohara Y."/>
            <person name="Sugano S."/>
            <person name="Fujiyama A."/>
            <person name="Delaux P.-M."/>
            <person name="Quint M."/>
            <person name="TheiBen G."/>
            <person name="Hagemann M."/>
            <person name="Harholt J."/>
            <person name="Dunand C."/>
            <person name="Zachgo S."/>
            <person name="Langdale J."/>
            <person name="Maumus F."/>
            <person name="Straeten D.V.D."/>
            <person name="Gould S.B."/>
            <person name="Rensing S.A."/>
        </authorList>
    </citation>
    <scope>NUCLEOTIDE SEQUENCE [LARGE SCALE GENOMIC DNA]</scope>
    <source>
        <strain evidence="1 2">S276</strain>
    </source>
</reference>
<dbReference type="EMBL" id="BFEA01000105">
    <property type="protein sequence ID" value="GBG68803.1"/>
    <property type="molecule type" value="Genomic_DNA"/>
</dbReference>
<proteinExistence type="predicted"/>
<evidence type="ECO:0000313" key="2">
    <source>
        <dbReference type="Proteomes" id="UP000265515"/>
    </source>
</evidence>
<gene>
    <name evidence="1" type="ORF">CBR_g3343</name>
</gene>
<dbReference type="Proteomes" id="UP000265515">
    <property type="component" value="Unassembled WGS sequence"/>
</dbReference>
<dbReference type="AlphaFoldDB" id="A0A388KFQ9"/>
<evidence type="ECO:0000313" key="1">
    <source>
        <dbReference type="EMBL" id="GBG68803.1"/>
    </source>
</evidence>
<protein>
    <submittedName>
        <fullName evidence="1">Uncharacterized protein</fullName>
    </submittedName>
</protein>